<evidence type="ECO:0000313" key="2">
    <source>
        <dbReference type="Proteomes" id="UP000007266"/>
    </source>
</evidence>
<evidence type="ECO:0000313" key="1">
    <source>
        <dbReference type="EMBL" id="KYB29055.1"/>
    </source>
</evidence>
<dbReference type="Proteomes" id="UP000007266">
    <property type="component" value="Linkage group 2"/>
</dbReference>
<reference evidence="1 2" key="2">
    <citation type="journal article" date="2010" name="Nucleic Acids Res.">
        <title>BeetleBase in 2010: revisions to provide comprehensive genomic information for Tribolium castaneum.</title>
        <authorList>
            <person name="Kim H.S."/>
            <person name="Murphy T."/>
            <person name="Xia J."/>
            <person name="Caragea D."/>
            <person name="Park Y."/>
            <person name="Beeman R.W."/>
            <person name="Lorenzen M.D."/>
            <person name="Butcher S."/>
            <person name="Manak J.R."/>
            <person name="Brown S.J."/>
        </authorList>
    </citation>
    <scope>GENOME REANNOTATION</scope>
    <source>
        <strain evidence="1 2">Georgia GA2</strain>
    </source>
</reference>
<protein>
    <submittedName>
        <fullName evidence="1">Uncharacterized protein</fullName>
    </submittedName>
</protein>
<reference evidence="1 2" key="1">
    <citation type="journal article" date="2008" name="Nature">
        <title>The genome of the model beetle and pest Tribolium castaneum.</title>
        <authorList>
            <consortium name="Tribolium Genome Sequencing Consortium"/>
            <person name="Richards S."/>
            <person name="Gibbs R.A."/>
            <person name="Weinstock G.M."/>
            <person name="Brown S.J."/>
            <person name="Denell R."/>
            <person name="Beeman R.W."/>
            <person name="Gibbs R."/>
            <person name="Beeman R.W."/>
            <person name="Brown S.J."/>
            <person name="Bucher G."/>
            <person name="Friedrich M."/>
            <person name="Grimmelikhuijzen C.J."/>
            <person name="Klingler M."/>
            <person name="Lorenzen M."/>
            <person name="Richards S."/>
            <person name="Roth S."/>
            <person name="Schroder R."/>
            <person name="Tautz D."/>
            <person name="Zdobnov E.M."/>
            <person name="Muzny D."/>
            <person name="Gibbs R.A."/>
            <person name="Weinstock G.M."/>
            <person name="Attaway T."/>
            <person name="Bell S."/>
            <person name="Buhay C.J."/>
            <person name="Chandrabose M.N."/>
            <person name="Chavez D."/>
            <person name="Clerk-Blankenburg K.P."/>
            <person name="Cree A."/>
            <person name="Dao M."/>
            <person name="Davis C."/>
            <person name="Chacko J."/>
            <person name="Dinh H."/>
            <person name="Dugan-Rocha S."/>
            <person name="Fowler G."/>
            <person name="Garner T.T."/>
            <person name="Garnes J."/>
            <person name="Gnirke A."/>
            <person name="Hawes A."/>
            <person name="Hernandez J."/>
            <person name="Hines S."/>
            <person name="Holder M."/>
            <person name="Hume J."/>
            <person name="Jhangiani S.N."/>
            <person name="Joshi V."/>
            <person name="Khan Z.M."/>
            <person name="Jackson L."/>
            <person name="Kovar C."/>
            <person name="Kowis A."/>
            <person name="Lee S."/>
            <person name="Lewis L.R."/>
            <person name="Margolis J."/>
            <person name="Morgan M."/>
            <person name="Nazareth L.V."/>
            <person name="Nguyen N."/>
            <person name="Okwuonu G."/>
            <person name="Parker D."/>
            <person name="Richards S."/>
            <person name="Ruiz S.J."/>
            <person name="Santibanez J."/>
            <person name="Savard J."/>
            <person name="Scherer S.E."/>
            <person name="Schneider B."/>
            <person name="Sodergren E."/>
            <person name="Tautz D."/>
            <person name="Vattahil S."/>
            <person name="Villasana D."/>
            <person name="White C.S."/>
            <person name="Wright R."/>
            <person name="Park Y."/>
            <person name="Beeman R.W."/>
            <person name="Lord J."/>
            <person name="Oppert B."/>
            <person name="Lorenzen M."/>
            <person name="Brown S."/>
            <person name="Wang L."/>
            <person name="Savard J."/>
            <person name="Tautz D."/>
            <person name="Richards S."/>
            <person name="Weinstock G."/>
            <person name="Gibbs R.A."/>
            <person name="Liu Y."/>
            <person name="Worley K."/>
            <person name="Weinstock G."/>
            <person name="Elsik C.G."/>
            <person name="Reese J.T."/>
            <person name="Elhaik E."/>
            <person name="Landan G."/>
            <person name="Graur D."/>
            <person name="Arensburger P."/>
            <person name="Atkinson P."/>
            <person name="Beeman R.W."/>
            <person name="Beidler J."/>
            <person name="Brown S.J."/>
            <person name="Demuth J.P."/>
            <person name="Drury D.W."/>
            <person name="Du Y.Z."/>
            <person name="Fujiwara H."/>
            <person name="Lorenzen M."/>
            <person name="Maselli V."/>
            <person name="Osanai M."/>
            <person name="Park Y."/>
            <person name="Robertson H.M."/>
            <person name="Tu Z."/>
            <person name="Wang J.J."/>
            <person name="Wang S."/>
            <person name="Richards S."/>
            <person name="Song H."/>
            <person name="Zhang L."/>
            <person name="Sodergren E."/>
            <person name="Werner D."/>
            <person name="Stanke M."/>
            <person name="Morgenstern B."/>
            <person name="Solovyev V."/>
            <person name="Kosarev P."/>
            <person name="Brown G."/>
            <person name="Chen H.C."/>
            <person name="Ermolaeva O."/>
            <person name="Hlavina W."/>
            <person name="Kapustin Y."/>
            <person name="Kiryutin B."/>
            <person name="Kitts P."/>
            <person name="Maglott D."/>
            <person name="Pruitt K."/>
            <person name="Sapojnikov V."/>
            <person name="Souvorov A."/>
            <person name="Mackey A.J."/>
            <person name="Waterhouse R.M."/>
            <person name="Wyder S."/>
            <person name="Zdobnov E.M."/>
            <person name="Zdobnov E.M."/>
            <person name="Wyder S."/>
            <person name="Kriventseva E.V."/>
            <person name="Kadowaki T."/>
            <person name="Bork P."/>
            <person name="Aranda M."/>
            <person name="Bao R."/>
            <person name="Beermann A."/>
            <person name="Berns N."/>
            <person name="Bolognesi R."/>
            <person name="Bonneton F."/>
            <person name="Bopp D."/>
            <person name="Brown S.J."/>
            <person name="Bucher G."/>
            <person name="Butts T."/>
            <person name="Chaumot A."/>
            <person name="Denell R.E."/>
            <person name="Ferrier D.E."/>
            <person name="Friedrich M."/>
            <person name="Gordon C.M."/>
            <person name="Jindra M."/>
            <person name="Klingler M."/>
            <person name="Lan Q."/>
            <person name="Lattorff H.M."/>
            <person name="Laudet V."/>
            <person name="von Levetsow C."/>
            <person name="Liu Z."/>
            <person name="Lutz R."/>
            <person name="Lynch J.A."/>
            <person name="da Fonseca R.N."/>
            <person name="Posnien N."/>
            <person name="Reuter R."/>
            <person name="Roth S."/>
            <person name="Savard J."/>
            <person name="Schinko J.B."/>
            <person name="Schmitt C."/>
            <person name="Schoppmeier M."/>
            <person name="Schroder R."/>
            <person name="Shippy T.D."/>
            <person name="Simonnet F."/>
            <person name="Marques-Souza H."/>
            <person name="Tautz D."/>
            <person name="Tomoyasu Y."/>
            <person name="Trauner J."/>
            <person name="Van der Zee M."/>
            <person name="Vervoort M."/>
            <person name="Wittkopp N."/>
            <person name="Wimmer E.A."/>
            <person name="Yang X."/>
            <person name="Jones A.K."/>
            <person name="Sattelle D.B."/>
            <person name="Ebert P.R."/>
            <person name="Nelson D."/>
            <person name="Scott J.G."/>
            <person name="Beeman R.W."/>
            <person name="Muthukrishnan S."/>
            <person name="Kramer K.J."/>
            <person name="Arakane Y."/>
            <person name="Beeman R.W."/>
            <person name="Zhu Q."/>
            <person name="Hogenkamp D."/>
            <person name="Dixit R."/>
            <person name="Oppert B."/>
            <person name="Jiang H."/>
            <person name="Zou Z."/>
            <person name="Marshall J."/>
            <person name="Elpidina E."/>
            <person name="Vinokurov K."/>
            <person name="Oppert C."/>
            <person name="Zou Z."/>
            <person name="Evans J."/>
            <person name="Lu Z."/>
            <person name="Zhao P."/>
            <person name="Sumathipala N."/>
            <person name="Altincicek B."/>
            <person name="Vilcinskas A."/>
            <person name="Williams M."/>
            <person name="Hultmark D."/>
            <person name="Hetru C."/>
            <person name="Jiang H."/>
            <person name="Grimmelikhuijzen C.J."/>
            <person name="Hauser F."/>
            <person name="Cazzamali G."/>
            <person name="Williamson M."/>
            <person name="Park Y."/>
            <person name="Li B."/>
            <person name="Tanaka Y."/>
            <person name="Predel R."/>
            <person name="Neupert S."/>
            <person name="Schachtner J."/>
            <person name="Verleyen P."/>
            <person name="Raible F."/>
            <person name="Bork P."/>
            <person name="Friedrich M."/>
            <person name="Walden K.K."/>
            <person name="Robertson H.M."/>
            <person name="Angeli S."/>
            <person name="Foret S."/>
            <person name="Bucher G."/>
            <person name="Schuetz S."/>
            <person name="Maleszka R."/>
            <person name="Wimmer E.A."/>
            <person name="Beeman R.W."/>
            <person name="Lorenzen M."/>
            <person name="Tomoyasu Y."/>
            <person name="Miller S.C."/>
            <person name="Grossmann D."/>
            <person name="Bucher G."/>
        </authorList>
    </citation>
    <scope>NUCLEOTIDE SEQUENCE [LARGE SCALE GENOMIC DNA]</scope>
    <source>
        <strain evidence="1 2">Georgia GA2</strain>
    </source>
</reference>
<gene>
    <name evidence="1" type="primary">AUGUSTUS-3.0.2_34548</name>
    <name evidence="1" type="ORF">TcasGA2_TC034548</name>
</gene>
<name>A0A139WMK8_TRICA</name>
<dbReference type="InParanoid" id="A0A139WMK8"/>
<proteinExistence type="predicted"/>
<accession>A0A139WMK8</accession>
<dbReference type="AlphaFoldDB" id="A0A139WMK8"/>
<dbReference type="EMBL" id="KQ971312">
    <property type="protein sequence ID" value="KYB29055.1"/>
    <property type="molecule type" value="Genomic_DNA"/>
</dbReference>
<organism evidence="1 2">
    <name type="scientific">Tribolium castaneum</name>
    <name type="common">Red flour beetle</name>
    <dbReference type="NCBI Taxonomy" id="7070"/>
    <lineage>
        <taxon>Eukaryota</taxon>
        <taxon>Metazoa</taxon>
        <taxon>Ecdysozoa</taxon>
        <taxon>Arthropoda</taxon>
        <taxon>Hexapoda</taxon>
        <taxon>Insecta</taxon>
        <taxon>Pterygota</taxon>
        <taxon>Neoptera</taxon>
        <taxon>Endopterygota</taxon>
        <taxon>Coleoptera</taxon>
        <taxon>Polyphaga</taxon>
        <taxon>Cucujiformia</taxon>
        <taxon>Tenebrionidae</taxon>
        <taxon>Tenebrionidae incertae sedis</taxon>
        <taxon>Tribolium</taxon>
    </lineage>
</organism>
<sequence length="54" mass="6228">MYNYSVRTVAAGDRGAISSHIFYKCPLLLANSLQIYRILSMSVYLYIKMLFCKT</sequence>
<keyword evidence="2" id="KW-1185">Reference proteome</keyword>